<evidence type="ECO:0000313" key="5">
    <source>
        <dbReference type="Proteomes" id="UP000070612"/>
    </source>
</evidence>
<dbReference type="CDD" id="cd03794">
    <property type="entry name" value="GT4_WbuB-like"/>
    <property type="match status" value="1"/>
</dbReference>
<evidence type="ECO:0000259" key="3">
    <source>
        <dbReference type="Pfam" id="PF13579"/>
    </source>
</evidence>
<dbReference type="InterPro" id="IPR050194">
    <property type="entry name" value="Glycosyltransferase_grp1"/>
</dbReference>
<dbReference type="NCBIfam" id="NF007640">
    <property type="entry name" value="PRK10307.1"/>
    <property type="match status" value="1"/>
</dbReference>
<keyword evidence="1" id="KW-0328">Glycosyltransferase</keyword>
<reference evidence="4 5" key="1">
    <citation type="submission" date="2015-07" db="EMBL/GenBank/DDBJ databases">
        <title>A draft genome sequence of Mycobacterium wolinskyi.</title>
        <authorList>
            <person name="de Man T.J."/>
            <person name="Perry K.A."/>
            <person name="Coulliette A.D."/>
            <person name="Jensen B."/>
            <person name="Toney N.C."/>
            <person name="Limbago B.M."/>
            <person name="Noble-Wang J."/>
        </authorList>
    </citation>
    <scope>NUCLEOTIDE SEQUENCE [LARGE SCALE GENOMIC DNA]</scope>
    <source>
        <strain evidence="4 5">CDC_01</strain>
    </source>
</reference>
<dbReference type="Pfam" id="PF13692">
    <property type="entry name" value="Glyco_trans_1_4"/>
    <property type="match status" value="1"/>
</dbReference>
<keyword evidence="2 4" id="KW-0808">Transferase</keyword>
<dbReference type="GO" id="GO:0016758">
    <property type="term" value="F:hexosyltransferase activity"/>
    <property type="evidence" value="ECO:0007669"/>
    <property type="project" value="TreeGrafter"/>
</dbReference>
<protein>
    <submittedName>
        <fullName evidence="4">Glycosyl transferase family 1</fullName>
    </submittedName>
</protein>
<evidence type="ECO:0000313" key="4">
    <source>
        <dbReference type="EMBL" id="KWX26191.1"/>
    </source>
</evidence>
<dbReference type="PANTHER" id="PTHR45947">
    <property type="entry name" value="SULFOQUINOVOSYL TRANSFERASE SQD2"/>
    <property type="match status" value="1"/>
</dbReference>
<keyword evidence="5" id="KW-1185">Reference proteome</keyword>
<evidence type="ECO:0000256" key="1">
    <source>
        <dbReference type="ARBA" id="ARBA00022676"/>
    </source>
</evidence>
<proteinExistence type="predicted"/>
<comment type="caution">
    <text evidence="4">The sequence shown here is derived from an EMBL/GenBank/DDBJ whole genome shotgun (WGS) entry which is preliminary data.</text>
</comment>
<gene>
    <name evidence="4" type="ORF">AFM11_02900</name>
</gene>
<dbReference type="GO" id="GO:1901137">
    <property type="term" value="P:carbohydrate derivative biosynthetic process"/>
    <property type="evidence" value="ECO:0007669"/>
    <property type="project" value="UniProtKB-ARBA"/>
</dbReference>
<name>A0A132PV19_9MYCO</name>
<dbReference type="Gene3D" id="3.40.50.2000">
    <property type="entry name" value="Glycogen Phosphorylase B"/>
    <property type="match status" value="2"/>
</dbReference>
<dbReference type="GO" id="GO:1903509">
    <property type="term" value="P:liposaccharide metabolic process"/>
    <property type="evidence" value="ECO:0007669"/>
    <property type="project" value="UniProtKB-ARBA"/>
</dbReference>
<dbReference type="Pfam" id="PF13579">
    <property type="entry name" value="Glyco_trans_4_4"/>
    <property type="match status" value="1"/>
</dbReference>
<dbReference type="SUPFAM" id="SSF53756">
    <property type="entry name" value="UDP-Glycosyltransferase/glycogen phosphorylase"/>
    <property type="match status" value="1"/>
</dbReference>
<evidence type="ECO:0000256" key="2">
    <source>
        <dbReference type="ARBA" id="ARBA00022679"/>
    </source>
</evidence>
<dbReference type="InterPro" id="IPR028098">
    <property type="entry name" value="Glyco_trans_4-like_N"/>
</dbReference>
<dbReference type="EMBL" id="LGTW01000001">
    <property type="protein sequence ID" value="KWX26191.1"/>
    <property type="molecule type" value="Genomic_DNA"/>
</dbReference>
<sequence length="411" mass="43800">MTVRITIIGINYAPEVTGIAPYTTGLAEGLAARGHDITVITGLPHYPEWRIADAYANAPRSSVEMVNGVTIRRVRHAMPETPSTKGRVRMEASFALAAARSGWNRPDVVLTVSPPLLASCAVVGRARAQRIPVGVVVQDLYGKGVVETSAMGGRGAAATTKLEVGMLSSATGVSVIHDRFADVLSELGVDRGRITVVRNWTHIEIPTEDPDSTQNVRAKYGWDPDEVVVVHAGNMGAKQGLENVVAAAKLVDRSESPVRFVLLGDGNQRRKLEEAAVGAKSLQFIRPVPADEFTKVLKAADVLLVNEKPDVADMAVPSKLTSYFVSGRPVVAATSDGSATAYEVRSSGAGVIVPADDPETLVSAAHRIGADKEAGLQMGQSGQRYAKDVLDESAAIDRYERWCSDLVARSR</sequence>
<dbReference type="PANTHER" id="PTHR45947:SF3">
    <property type="entry name" value="SULFOQUINOVOSYL TRANSFERASE SQD2"/>
    <property type="match status" value="1"/>
</dbReference>
<feature type="domain" description="Glycosyltransferase subfamily 4-like N-terminal" evidence="3">
    <location>
        <begin position="17"/>
        <end position="200"/>
    </location>
</feature>
<dbReference type="PATRIC" id="fig|59750.3.peg.597"/>
<dbReference type="Proteomes" id="UP000070612">
    <property type="component" value="Unassembled WGS sequence"/>
</dbReference>
<dbReference type="GO" id="GO:0008610">
    <property type="term" value="P:lipid biosynthetic process"/>
    <property type="evidence" value="ECO:0007669"/>
    <property type="project" value="UniProtKB-ARBA"/>
</dbReference>
<dbReference type="AlphaFoldDB" id="A0A132PV19"/>
<dbReference type="STRING" id="59750.AWC31_35680"/>
<organism evidence="4 5">
    <name type="scientific">Mycolicibacterium wolinskyi</name>
    <dbReference type="NCBI Taxonomy" id="59750"/>
    <lineage>
        <taxon>Bacteria</taxon>
        <taxon>Bacillati</taxon>
        <taxon>Actinomycetota</taxon>
        <taxon>Actinomycetes</taxon>
        <taxon>Mycobacteriales</taxon>
        <taxon>Mycobacteriaceae</taxon>
        <taxon>Mycolicibacterium</taxon>
    </lineage>
</organism>
<accession>A0A132PV19</accession>